<protein>
    <recommendedName>
        <fullName evidence="3">ABM domain-containing protein</fullName>
    </recommendedName>
</protein>
<sequence>MAAPTYALSTSEAGTIITMETFVDPSNSAEYLKLCGPITAEFRKHPENLFAAICVDPTNAGHIKIVHGWTKPSAWWFETFVHGEGCINKFNAELSPMWIKPRIIKHFDRYIEERTPVSSL</sequence>
<dbReference type="OrthoDB" id="4126315at2759"/>
<reference evidence="1 2" key="1">
    <citation type="submission" date="2016-04" db="EMBL/GenBank/DDBJ databases">
        <title>A degradative enzymes factory behind the ericoid mycorrhizal symbiosis.</title>
        <authorList>
            <consortium name="DOE Joint Genome Institute"/>
            <person name="Martino E."/>
            <person name="Morin E."/>
            <person name="Grelet G."/>
            <person name="Kuo A."/>
            <person name="Kohler A."/>
            <person name="Daghino S."/>
            <person name="Barry K."/>
            <person name="Choi C."/>
            <person name="Cichocki N."/>
            <person name="Clum A."/>
            <person name="Copeland A."/>
            <person name="Hainaut M."/>
            <person name="Haridas S."/>
            <person name="Labutti K."/>
            <person name="Lindquist E."/>
            <person name="Lipzen A."/>
            <person name="Khouja H.-R."/>
            <person name="Murat C."/>
            <person name="Ohm R."/>
            <person name="Olson A."/>
            <person name="Spatafora J."/>
            <person name="Veneault-Fourrey C."/>
            <person name="Henrissat B."/>
            <person name="Grigoriev I."/>
            <person name="Martin F."/>
            <person name="Perotto S."/>
        </authorList>
    </citation>
    <scope>NUCLEOTIDE SEQUENCE [LARGE SCALE GENOMIC DNA]</scope>
    <source>
        <strain evidence="1 2">F</strain>
    </source>
</reference>
<name>A0A2J6RDK6_HYAVF</name>
<organism evidence="1 2">
    <name type="scientific">Hyaloscypha variabilis (strain UAMH 11265 / GT02V1 / F)</name>
    <name type="common">Meliniomyces variabilis</name>
    <dbReference type="NCBI Taxonomy" id="1149755"/>
    <lineage>
        <taxon>Eukaryota</taxon>
        <taxon>Fungi</taxon>
        <taxon>Dikarya</taxon>
        <taxon>Ascomycota</taxon>
        <taxon>Pezizomycotina</taxon>
        <taxon>Leotiomycetes</taxon>
        <taxon>Helotiales</taxon>
        <taxon>Hyaloscyphaceae</taxon>
        <taxon>Hyaloscypha</taxon>
        <taxon>Hyaloscypha variabilis</taxon>
    </lineage>
</organism>
<evidence type="ECO:0008006" key="3">
    <source>
        <dbReference type="Google" id="ProtNLM"/>
    </source>
</evidence>
<dbReference type="SUPFAM" id="SSF54909">
    <property type="entry name" value="Dimeric alpha+beta barrel"/>
    <property type="match status" value="1"/>
</dbReference>
<dbReference type="EMBL" id="KZ613950">
    <property type="protein sequence ID" value="PMD36573.1"/>
    <property type="molecule type" value="Genomic_DNA"/>
</dbReference>
<evidence type="ECO:0000313" key="2">
    <source>
        <dbReference type="Proteomes" id="UP000235786"/>
    </source>
</evidence>
<gene>
    <name evidence="1" type="ORF">L207DRAFT_84924</name>
</gene>
<dbReference type="InterPro" id="IPR011008">
    <property type="entry name" value="Dimeric_a/b-barrel"/>
</dbReference>
<accession>A0A2J6RDK6</accession>
<proteinExistence type="predicted"/>
<dbReference type="Proteomes" id="UP000235786">
    <property type="component" value="Unassembled WGS sequence"/>
</dbReference>
<evidence type="ECO:0000313" key="1">
    <source>
        <dbReference type="EMBL" id="PMD36573.1"/>
    </source>
</evidence>
<keyword evidence="2" id="KW-1185">Reference proteome</keyword>
<dbReference type="AlphaFoldDB" id="A0A2J6RDK6"/>